<proteinExistence type="predicted"/>
<dbReference type="InterPro" id="IPR043504">
    <property type="entry name" value="Peptidase_S1_PA_chymotrypsin"/>
</dbReference>
<name>A0A7R8WII1_9CRUS</name>
<evidence type="ECO:0000313" key="3">
    <source>
        <dbReference type="EMBL" id="CAD7229416.1"/>
    </source>
</evidence>
<dbReference type="EMBL" id="OB662051">
    <property type="protein sequence ID" value="CAD7229416.1"/>
    <property type="molecule type" value="Genomic_DNA"/>
</dbReference>
<dbReference type="SUPFAM" id="SSF50494">
    <property type="entry name" value="Trypsin-like serine proteases"/>
    <property type="match status" value="1"/>
</dbReference>
<evidence type="ECO:0000256" key="1">
    <source>
        <dbReference type="SAM" id="MobiDB-lite"/>
    </source>
</evidence>
<gene>
    <name evidence="3" type="ORF">CTOB1V02_LOCUS7286</name>
</gene>
<reference evidence="3" key="1">
    <citation type="submission" date="2020-11" db="EMBL/GenBank/DDBJ databases">
        <authorList>
            <person name="Tran Van P."/>
        </authorList>
    </citation>
    <scope>NUCLEOTIDE SEQUENCE</scope>
</reference>
<accession>A0A7R8WII1</accession>
<dbReference type="AlphaFoldDB" id="A0A7R8WII1"/>
<feature type="chain" id="PRO_5043658212" evidence="2">
    <location>
        <begin position="20"/>
        <end position="356"/>
    </location>
</feature>
<feature type="region of interest" description="Disordered" evidence="1">
    <location>
        <begin position="197"/>
        <end position="223"/>
    </location>
</feature>
<evidence type="ECO:0000256" key="2">
    <source>
        <dbReference type="SAM" id="SignalP"/>
    </source>
</evidence>
<feature type="signal peptide" evidence="2">
    <location>
        <begin position="1"/>
        <end position="19"/>
    </location>
</feature>
<dbReference type="Gene3D" id="2.40.10.10">
    <property type="entry name" value="Trypsin-like serine proteases"/>
    <property type="match status" value="1"/>
</dbReference>
<keyword evidence="2" id="KW-0732">Signal</keyword>
<sequence>MSATTLILLSLCLGTQTQGIMVQGMYRRMIQGGRLTDSSNAYPWSVYSYSPQIQGYSGNIRTFTGSGIVVAPNAVLAINADRPRHHMSMFGPREDHSVMWRAGSNYFNSSTLDMPGADIMPGMIYNHPFMPILNVVKIEGAPSEASPIDIATVEDIEGMGSGTECMVVGWNVTEGHMGGAGGVMEMVMQFIGVDEMPKDTMPSDSDENDKDTGEEVRPMIPGMDPDAIKDMFTKMVSGYKEKVMRMIGGGGSTATRVDQIERKVKLLNKNDCMEKMKGFGLPNEFQMSNVCIEALEDVEGQCSYPTGTALICNNKLVGIKAGLFDINRCKYKWPEMFLNVGRMRAWIQETTQATDM</sequence>
<organism evidence="3">
    <name type="scientific">Cyprideis torosa</name>
    <dbReference type="NCBI Taxonomy" id="163714"/>
    <lineage>
        <taxon>Eukaryota</taxon>
        <taxon>Metazoa</taxon>
        <taxon>Ecdysozoa</taxon>
        <taxon>Arthropoda</taxon>
        <taxon>Crustacea</taxon>
        <taxon>Oligostraca</taxon>
        <taxon>Ostracoda</taxon>
        <taxon>Podocopa</taxon>
        <taxon>Podocopida</taxon>
        <taxon>Cytherocopina</taxon>
        <taxon>Cytheroidea</taxon>
        <taxon>Cytherideidae</taxon>
        <taxon>Cyprideis</taxon>
    </lineage>
</organism>
<protein>
    <submittedName>
        <fullName evidence="3">Uncharacterized protein</fullName>
    </submittedName>
</protein>
<dbReference type="InterPro" id="IPR009003">
    <property type="entry name" value="Peptidase_S1_PA"/>
</dbReference>